<dbReference type="InterPro" id="IPR050574">
    <property type="entry name" value="HPF/YfiA_ribosome-assoc"/>
</dbReference>
<proteinExistence type="predicted"/>
<gene>
    <name evidence="4" type="ordered locus">Caka_1305</name>
</gene>
<organism evidence="4 5">
    <name type="scientific">Coraliomargarita akajimensis (strain DSM 45221 / IAM 15411 / JCM 23193 / KCTC 12865 / 04OKA010-24)</name>
    <dbReference type="NCBI Taxonomy" id="583355"/>
    <lineage>
        <taxon>Bacteria</taxon>
        <taxon>Pseudomonadati</taxon>
        <taxon>Verrucomicrobiota</taxon>
        <taxon>Opitutia</taxon>
        <taxon>Puniceicoccales</taxon>
        <taxon>Coraliomargaritaceae</taxon>
        <taxon>Coraliomargarita</taxon>
    </lineage>
</organism>
<dbReference type="EMBL" id="CP001998">
    <property type="protein sequence ID" value="ADE54325.1"/>
    <property type="molecule type" value="Genomic_DNA"/>
</dbReference>
<dbReference type="GO" id="GO:0022627">
    <property type="term" value="C:cytosolic small ribosomal subunit"/>
    <property type="evidence" value="ECO:0007669"/>
    <property type="project" value="TreeGrafter"/>
</dbReference>
<sequence>MKQHDVIISGLNMDLTDAIKNVVHAKVEKLYEHDEHIIRTRIELEYDSHNRSHQKEFIAKGHLEVRGNDHIASAATEDLYKSIDQMVQKLDRMLRRRSRLKKVKRKDTHNIDIPAAIPKAV</sequence>
<accession>D5EIS6</accession>
<evidence type="ECO:0000256" key="2">
    <source>
        <dbReference type="ARBA" id="ARBA00038695"/>
    </source>
</evidence>
<dbReference type="STRING" id="583355.Caka_1305"/>
<name>D5EIS6_CORAD</name>
<dbReference type="Gene3D" id="3.30.160.100">
    <property type="entry name" value="Ribosome hibernation promotion factor-like"/>
    <property type="match status" value="1"/>
</dbReference>
<dbReference type="NCBIfam" id="TIGR00741">
    <property type="entry name" value="yfiA"/>
    <property type="match status" value="1"/>
</dbReference>
<keyword evidence="5" id="KW-1185">Reference proteome</keyword>
<dbReference type="GO" id="GO:0045900">
    <property type="term" value="P:negative regulation of translational elongation"/>
    <property type="evidence" value="ECO:0007669"/>
    <property type="project" value="TreeGrafter"/>
</dbReference>
<keyword evidence="1" id="KW-0810">Translation regulation</keyword>
<evidence type="ECO:0000256" key="1">
    <source>
        <dbReference type="ARBA" id="ARBA00022845"/>
    </source>
</evidence>
<reference evidence="4 5" key="1">
    <citation type="journal article" date="2010" name="Stand. Genomic Sci.">
        <title>Complete genome sequence of Coraliomargarita akajimensis type strain (04OKA010-24).</title>
        <authorList>
            <person name="Mavromatis K."/>
            <person name="Abt B."/>
            <person name="Brambilla E."/>
            <person name="Lapidus A."/>
            <person name="Copeland A."/>
            <person name="Deshpande S."/>
            <person name="Nolan M."/>
            <person name="Lucas S."/>
            <person name="Tice H."/>
            <person name="Cheng J.F."/>
            <person name="Han C."/>
            <person name="Detter J.C."/>
            <person name="Woyke T."/>
            <person name="Goodwin L."/>
            <person name="Pitluck S."/>
            <person name="Held B."/>
            <person name="Brettin T."/>
            <person name="Tapia R."/>
            <person name="Ivanova N."/>
            <person name="Mikhailova N."/>
            <person name="Pati A."/>
            <person name="Liolios K."/>
            <person name="Chen A."/>
            <person name="Palaniappan K."/>
            <person name="Land M."/>
            <person name="Hauser L."/>
            <person name="Chang Y.J."/>
            <person name="Jeffries C.D."/>
            <person name="Rohde M."/>
            <person name="Goker M."/>
            <person name="Bristow J."/>
            <person name="Eisen J.A."/>
            <person name="Markowitz V."/>
            <person name="Hugenholtz P."/>
            <person name="Klenk H.P."/>
            <person name="Kyrpides N.C."/>
        </authorList>
    </citation>
    <scope>NUCLEOTIDE SEQUENCE [LARGE SCALE GENOMIC DNA]</scope>
    <source>
        <strain evidence="5">DSM 45221 / IAM 15411 / JCM 23193 / KCTC 12865</strain>
    </source>
</reference>
<protein>
    <recommendedName>
        <fullName evidence="3">Ribosome hibernation promoting factor</fullName>
    </recommendedName>
</protein>
<dbReference type="InterPro" id="IPR036567">
    <property type="entry name" value="RHF-like"/>
</dbReference>
<evidence type="ECO:0000313" key="5">
    <source>
        <dbReference type="Proteomes" id="UP000000925"/>
    </source>
</evidence>
<dbReference type="GO" id="GO:0043024">
    <property type="term" value="F:ribosomal small subunit binding"/>
    <property type="evidence" value="ECO:0007669"/>
    <property type="project" value="TreeGrafter"/>
</dbReference>
<dbReference type="Proteomes" id="UP000000925">
    <property type="component" value="Chromosome"/>
</dbReference>
<comment type="subunit">
    <text evidence="2">Associates exclusively with 100S ribosomes, which are dimers of 70S ribosomes.</text>
</comment>
<dbReference type="Pfam" id="PF02482">
    <property type="entry name" value="Ribosomal_S30AE"/>
    <property type="match status" value="1"/>
</dbReference>
<evidence type="ECO:0000313" key="4">
    <source>
        <dbReference type="EMBL" id="ADE54325.1"/>
    </source>
</evidence>
<dbReference type="RefSeq" id="WP_013043047.1">
    <property type="nucleotide sequence ID" value="NC_014008.1"/>
</dbReference>
<evidence type="ECO:0000256" key="3">
    <source>
        <dbReference type="ARBA" id="ARBA00041148"/>
    </source>
</evidence>
<dbReference type="InterPro" id="IPR003489">
    <property type="entry name" value="RHF/RaiA"/>
</dbReference>
<dbReference type="SUPFAM" id="SSF69754">
    <property type="entry name" value="Ribosome binding protein Y (YfiA homologue)"/>
    <property type="match status" value="1"/>
</dbReference>
<dbReference type="AlphaFoldDB" id="D5EIS6"/>
<dbReference type="KEGG" id="caa:Caka_1305"/>
<dbReference type="OrthoDB" id="194787at2"/>
<dbReference type="PANTHER" id="PTHR33231:SF1">
    <property type="entry name" value="30S RIBOSOMAL PROTEIN"/>
    <property type="match status" value="1"/>
</dbReference>
<dbReference type="HOGENOM" id="CLU_071472_4_0_0"/>
<dbReference type="eggNOG" id="COG1544">
    <property type="taxonomic scope" value="Bacteria"/>
</dbReference>
<dbReference type="PANTHER" id="PTHR33231">
    <property type="entry name" value="30S RIBOSOMAL PROTEIN"/>
    <property type="match status" value="1"/>
</dbReference>
<dbReference type="CDD" id="cd00552">
    <property type="entry name" value="RaiA"/>
    <property type="match status" value="1"/>
</dbReference>